<dbReference type="EMBL" id="JAUTXU010000341">
    <property type="protein sequence ID" value="KAK3684513.1"/>
    <property type="molecule type" value="Genomic_DNA"/>
</dbReference>
<evidence type="ECO:0000313" key="1">
    <source>
        <dbReference type="EMBL" id="KAK3684513.1"/>
    </source>
</evidence>
<gene>
    <name evidence="1" type="ORF">LTR37_020225</name>
</gene>
<sequence length="687" mass="75337">MGEGSNPPYLYTPERTVYPYSSFNPKAVTEASIKKAEDSKRARPKQDGPLINFNAHPDSYMIVAGQNANYKPMPARTKKEVTIVRWVQFALRILEEICALGLLVCVVCLRGMEVSLSWIMRIAPAWDAVITLYAIYHLVRPAKARTPASSASYHMFSLFMDTGLLPFYIFIASFSYNNYLEQPGTEGRWTSFFNTPGTTTLLLFVTFAGSVAISGLHLFSAVLDLWLVVLFRKISKLPPDCNPLEENLTSRGPSKHKYKNSDATLVRSVTQKRPQYLSGSTVSVDQRSRLSTVTAKDDENADYRAVPFYHSRNGSQAAFSPHNPESARYSRQQYDSSMNFEQQVQSAAGSRVDLLNYSRAGSTAPSKRGSVHGSVINPNEVPPPPSKSPNRYYSMHRISQPESRSRAGTTTSESTQYPVPALPNAAPSTALVKTQQQQSLLNNNWLSVDDDEDDNSDLGSPSHFRQPIPTVQLPRQNSWEPQPLRMNPPTPSPPPPTYADADDDYEAHVQPQPKRNTLTERRDNGNGNGNLSVQRKDTTASSVYSESAPSLKSSKGTNGTPKGKYYGDLAAAQRGVRGSSPPKSPGWTMAAAVMGGAGMMTTMDTAPHGYSSRSPPPRSPPPQQKQKMWTPKHGGGGRVVSRTGIDVADSQSQAQNGGGYSILSRREVSGKIAEEGRGVAWFGGRAY</sequence>
<organism evidence="1 2">
    <name type="scientific">Vermiconidia calcicola</name>
    <dbReference type="NCBI Taxonomy" id="1690605"/>
    <lineage>
        <taxon>Eukaryota</taxon>
        <taxon>Fungi</taxon>
        <taxon>Dikarya</taxon>
        <taxon>Ascomycota</taxon>
        <taxon>Pezizomycotina</taxon>
        <taxon>Dothideomycetes</taxon>
        <taxon>Dothideomycetidae</taxon>
        <taxon>Mycosphaerellales</taxon>
        <taxon>Extremaceae</taxon>
        <taxon>Vermiconidia</taxon>
    </lineage>
</organism>
<name>A0ACC3MDV2_9PEZI</name>
<dbReference type="Proteomes" id="UP001281147">
    <property type="component" value="Unassembled WGS sequence"/>
</dbReference>
<keyword evidence="2" id="KW-1185">Reference proteome</keyword>
<reference evidence="1" key="1">
    <citation type="submission" date="2023-07" db="EMBL/GenBank/DDBJ databases">
        <title>Black Yeasts Isolated from many extreme environments.</title>
        <authorList>
            <person name="Coleine C."/>
            <person name="Stajich J.E."/>
            <person name="Selbmann L."/>
        </authorList>
    </citation>
    <scope>NUCLEOTIDE SEQUENCE</scope>
    <source>
        <strain evidence="1">CCFEE 5714</strain>
    </source>
</reference>
<accession>A0ACC3MDV2</accession>
<evidence type="ECO:0000313" key="2">
    <source>
        <dbReference type="Proteomes" id="UP001281147"/>
    </source>
</evidence>
<protein>
    <submittedName>
        <fullName evidence="1">Uncharacterized protein</fullName>
    </submittedName>
</protein>
<comment type="caution">
    <text evidence="1">The sequence shown here is derived from an EMBL/GenBank/DDBJ whole genome shotgun (WGS) entry which is preliminary data.</text>
</comment>
<proteinExistence type="predicted"/>